<dbReference type="Gene3D" id="3.90.640.10">
    <property type="entry name" value="Actin, Chain A, domain 4"/>
    <property type="match status" value="1"/>
</dbReference>
<protein>
    <recommendedName>
        <fullName evidence="6">Heat shock protein 70</fullName>
    </recommendedName>
</protein>
<keyword evidence="1" id="KW-0547">Nucleotide-binding</keyword>
<evidence type="ECO:0000313" key="4">
    <source>
        <dbReference type="EMBL" id="KAG6479706.1"/>
    </source>
</evidence>
<dbReference type="GO" id="GO:0140662">
    <property type="term" value="F:ATP-dependent protein folding chaperone"/>
    <property type="evidence" value="ECO:0007669"/>
    <property type="project" value="InterPro"/>
</dbReference>
<dbReference type="SUPFAM" id="SSF53067">
    <property type="entry name" value="Actin-like ATPase domain"/>
    <property type="match status" value="1"/>
</dbReference>
<dbReference type="FunFam" id="3.90.640.10:FF:000003">
    <property type="entry name" value="Molecular chaperone DnaK"/>
    <property type="match status" value="1"/>
</dbReference>
<dbReference type="Proteomes" id="UP000734854">
    <property type="component" value="Unassembled WGS sequence"/>
</dbReference>
<dbReference type="AlphaFoldDB" id="A0A8J5F253"/>
<dbReference type="Gene3D" id="3.30.420.40">
    <property type="match status" value="2"/>
</dbReference>
<name>A0A8J5F253_ZINOF</name>
<dbReference type="InterPro" id="IPR043129">
    <property type="entry name" value="ATPase_NBD"/>
</dbReference>
<proteinExistence type="predicted"/>
<evidence type="ECO:0008006" key="6">
    <source>
        <dbReference type="Google" id="ProtNLM"/>
    </source>
</evidence>
<sequence>MRIINEPTPAAIAYVLDKKKGNGSGEKNVLIFDFGRGTFDVSLLSIEEVASEVTAIAGDTHLGAKDFDNRMVNHFVQEFKRKHKKDISESLRALRWLRTTYECGKCTLSILAPAPSDAVSGAAASDTVSPIEALPSTSSGPSSNPTSRIFSASSAATFSFLYGASLTLLKPWRCFRLQARLLTLAVFCPSFDSKPTRPVTNSPSPPVVLPEQIHSAIREP</sequence>
<dbReference type="PANTHER" id="PTHR19375">
    <property type="entry name" value="HEAT SHOCK PROTEIN 70KDA"/>
    <property type="match status" value="1"/>
</dbReference>
<evidence type="ECO:0000256" key="2">
    <source>
        <dbReference type="ARBA" id="ARBA00022840"/>
    </source>
</evidence>
<organism evidence="4 5">
    <name type="scientific">Zingiber officinale</name>
    <name type="common">Ginger</name>
    <name type="synonym">Amomum zingiber</name>
    <dbReference type="NCBI Taxonomy" id="94328"/>
    <lineage>
        <taxon>Eukaryota</taxon>
        <taxon>Viridiplantae</taxon>
        <taxon>Streptophyta</taxon>
        <taxon>Embryophyta</taxon>
        <taxon>Tracheophyta</taxon>
        <taxon>Spermatophyta</taxon>
        <taxon>Magnoliopsida</taxon>
        <taxon>Liliopsida</taxon>
        <taxon>Zingiberales</taxon>
        <taxon>Zingiberaceae</taxon>
        <taxon>Zingiber</taxon>
    </lineage>
</organism>
<dbReference type="EMBL" id="JACMSC010000017">
    <property type="protein sequence ID" value="KAG6479706.1"/>
    <property type="molecule type" value="Genomic_DNA"/>
</dbReference>
<dbReference type="GO" id="GO:0005524">
    <property type="term" value="F:ATP binding"/>
    <property type="evidence" value="ECO:0007669"/>
    <property type="project" value="UniProtKB-KW"/>
</dbReference>
<keyword evidence="5" id="KW-1185">Reference proteome</keyword>
<feature type="region of interest" description="Disordered" evidence="3">
    <location>
        <begin position="195"/>
        <end position="220"/>
    </location>
</feature>
<dbReference type="Pfam" id="PF00012">
    <property type="entry name" value="HSP70"/>
    <property type="match status" value="1"/>
</dbReference>
<evidence type="ECO:0000256" key="3">
    <source>
        <dbReference type="SAM" id="MobiDB-lite"/>
    </source>
</evidence>
<evidence type="ECO:0000256" key="1">
    <source>
        <dbReference type="ARBA" id="ARBA00022741"/>
    </source>
</evidence>
<dbReference type="InterPro" id="IPR013126">
    <property type="entry name" value="Hsp_70_fam"/>
</dbReference>
<comment type="caution">
    <text evidence="4">The sequence shown here is derived from an EMBL/GenBank/DDBJ whole genome shotgun (WGS) entry which is preliminary data.</text>
</comment>
<reference evidence="4 5" key="1">
    <citation type="submission" date="2020-08" db="EMBL/GenBank/DDBJ databases">
        <title>Plant Genome Project.</title>
        <authorList>
            <person name="Zhang R.-G."/>
        </authorList>
    </citation>
    <scope>NUCLEOTIDE SEQUENCE [LARGE SCALE GENOMIC DNA]</scope>
    <source>
        <tissue evidence="4">Rhizome</tissue>
    </source>
</reference>
<evidence type="ECO:0000313" key="5">
    <source>
        <dbReference type="Proteomes" id="UP000734854"/>
    </source>
</evidence>
<gene>
    <name evidence="4" type="ORF">ZIOFF_063176</name>
</gene>
<keyword evidence="2" id="KW-0067">ATP-binding</keyword>
<accession>A0A8J5F253</accession>